<dbReference type="Proteomes" id="UP000609531">
    <property type="component" value="Unassembled WGS sequence"/>
</dbReference>
<organism evidence="1 2">
    <name type="scientific">Acuticoccus mangrovi</name>
    <dbReference type="NCBI Taxonomy" id="2796142"/>
    <lineage>
        <taxon>Bacteria</taxon>
        <taxon>Pseudomonadati</taxon>
        <taxon>Pseudomonadota</taxon>
        <taxon>Alphaproteobacteria</taxon>
        <taxon>Hyphomicrobiales</taxon>
        <taxon>Amorphaceae</taxon>
        <taxon>Acuticoccus</taxon>
    </lineage>
</organism>
<dbReference type="EMBL" id="JAEKJA010000007">
    <property type="protein sequence ID" value="MBJ3776249.1"/>
    <property type="molecule type" value="Genomic_DNA"/>
</dbReference>
<accession>A0A934MLC7</accession>
<dbReference type="AlphaFoldDB" id="A0A934MLC7"/>
<protein>
    <submittedName>
        <fullName evidence="1">Uncharacterized protein</fullName>
    </submittedName>
</protein>
<proteinExistence type="predicted"/>
<comment type="caution">
    <text evidence="1">The sequence shown here is derived from an EMBL/GenBank/DDBJ whole genome shotgun (WGS) entry which is preliminary data.</text>
</comment>
<reference evidence="1" key="1">
    <citation type="submission" date="2020-12" db="EMBL/GenBank/DDBJ databases">
        <title>Bacterial taxonomy.</title>
        <authorList>
            <person name="Pan X."/>
        </authorList>
    </citation>
    <scope>NUCLEOTIDE SEQUENCE</scope>
    <source>
        <strain evidence="1">B2012</strain>
    </source>
</reference>
<keyword evidence="2" id="KW-1185">Reference proteome</keyword>
<evidence type="ECO:0000313" key="2">
    <source>
        <dbReference type="Proteomes" id="UP000609531"/>
    </source>
</evidence>
<gene>
    <name evidence="1" type="ORF">JCR33_11150</name>
</gene>
<name>A0A934MLC7_9HYPH</name>
<sequence length="252" mass="26593">MPSYTVTGGPADTEALVLGILQKIDCDIRDSVAFVFEQDRRQAQLNHSAEIAGYLRKWGILGNLTMTVREKSSVGASAVGIFPNAGPFTLGGGANMSAEANRTNSINFYELIETVEQEGRCEEAVIAPLSKGSLLIESDLKLKEWLFAQIIVAGTRTIGVPTSDKTALKKSALTHNIKFKIDTSASVSPKVVINTITLNAAGPIASAERGSVHEILLTIGPAGPDDSLTPQAAGAFQAAQIGMAVSRNLDGR</sequence>
<evidence type="ECO:0000313" key="1">
    <source>
        <dbReference type="EMBL" id="MBJ3776249.1"/>
    </source>
</evidence>
<dbReference type="RefSeq" id="WP_198882122.1">
    <property type="nucleotide sequence ID" value="NZ_JAEKJA010000007.1"/>
</dbReference>